<feature type="signal peptide" evidence="6">
    <location>
        <begin position="1"/>
        <end position="19"/>
    </location>
</feature>
<comment type="caution">
    <text evidence="7">The sequence shown here is derived from an EMBL/GenBank/DDBJ whole genome shotgun (WGS) entry which is preliminary data.</text>
</comment>
<dbReference type="OrthoDB" id="3990500at2759"/>
<evidence type="ECO:0000256" key="1">
    <source>
        <dbReference type="ARBA" id="ARBA00004370"/>
    </source>
</evidence>
<proteinExistence type="inferred from homology"/>
<reference evidence="7 8" key="1">
    <citation type="journal article" date="2016" name="BMC Genomics">
        <title>Comparative genomic and transcriptomic analyses of the Fuzhuan brick tea-fermentation fungus Aspergillus cristatus.</title>
        <authorList>
            <person name="Ge Y."/>
            <person name="Wang Y."/>
            <person name="Liu Y."/>
            <person name="Tan Y."/>
            <person name="Ren X."/>
            <person name="Zhang X."/>
            <person name="Hyde K.D."/>
            <person name="Liu Y."/>
            <person name="Liu Z."/>
        </authorList>
    </citation>
    <scope>NUCLEOTIDE SEQUENCE [LARGE SCALE GENOMIC DNA]</scope>
    <source>
        <strain evidence="7 8">GZAAS20.1005</strain>
    </source>
</reference>
<dbReference type="EMBL" id="JXNT01000016">
    <property type="protein sequence ID" value="ODM15508.1"/>
    <property type="molecule type" value="Genomic_DNA"/>
</dbReference>
<keyword evidence="3" id="KW-0812">Transmembrane</keyword>
<keyword evidence="6" id="KW-0732">Signal</keyword>
<dbReference type="STRING" id="573508.A0A1E3B3N8"/>
<comment type="similarity">
    <text evidence="2">Belongs to the FUN14 family.</text>
</comment>
<dbReference type="AlphaFoldDB" id="A0A1E3B3N8"/>
<gene>
    <name evidence="7" type="ORF">SI65_09111</name>
</gene>
<sequence length="169" mass="17984">MSLLLSRTSTVLGIGLGLSLTMNPLSPLRASPMQCQYSAPYYRTEASAAATGWGVPADDHLLSKQGKTRPGSSAGGLLTKNNMKQVSLGSVLGLVAGVGLRAFSRVLVVLIGMGVVFVEWAASKGYNIVPVNRLQRYVKNTDLQRALSKYAPFKVTFGITMSLAAFAQF</sequence>
<evidence type="ECO:0000313" key="7">
    <source>
        <dbReference type="EMBL" id="ODM15508.1"/>
    </source>
</evidence>
<evidence type="ECO:0000256" key="4">
    <source>
        <dbReference type="ARBA" id="ARBA00022989"/>
    </source>
</evidence>
<dbReference type="PANTHER" id="PTHR21346:SF0">
    <property type="entry name" value="RE45833P"/>
    <property type="match status" value="1"/>
</dbReference>
<comment type="subcellular location">
    <subcellularLocation>
        <location evidence="1">Membrane</location>
    </subcellularLocation>
</comment>
<dbReference type="Pfam" id="PF04930">
    <property type="entry name" value="FUN14"/>
    <property type="match status" value="1"/>
</dbReference>
<dbReference type="GO" id="GO:0000422">
    <property type="term" value="P:autophagy of mitochondrion"/>
    <property type="evidence" value="ECO:0007669"/>
    <property type="project" value="TreeGrafter"/>
</dbReference>
<evidence type="ECO:0008006" key="9">
    <source>
        <dbReference type="Google" id="ProtNLM"/>
    </source>
</evidence>
<dbReference type="Proteomes" id="UP000094569">
    <property type="component" value="Unassembled WGS sequence"/>
</dbReference>
<keyword evidence="4" id="KW-1133">Transmembrane helix</keyword>
<dbReference type="VEuPathDB" id="FungiDB:SI65_09111"/>
<organism evidence="7 8">
    <name type="scientific">Aspergillus cristatus</name>
    <name type="common">Chinese Fuzhuan brick tea-fermentation fungus</name>
    <name type="synonym">Eurotium cristatum</name>
    <dbReference type="NCBI Taxonomy" id="573508"/>
    <lineage>
        <taxon>Eukaryota</taxon>
        <taxon>Fungi</taxon>
        <taxon>Dikarya</taxon>
        <taxon>Ascomycota</taxon>
        <taxon>Pezizomycotina</taxon>
        <taxon>Eurotiomycetes</taxon>
        <taxon>Eurotiomycetidae</taxon>
        <taxon>Eurotiales</taxon>
        <taxon>Aspergillaceae</taxon>
        <taxon>Aspergillus</taxon>
        <taxon>Aspergillus subgen. Aspergillus</taxon>
    </lineage>
</organism>
<evidence type="ECO:0000256" key="2">
    <source>
        <dbReference type="ARBA" id="ARBA00009160"/>
    </source>
</evidence>
<name>A0A1E3B3N8_ASPCR</name>
<dbReference type="InterPro" id="IPR007014">
    <property type="entry name" value="FUN14"/>
</dbReference>
<evidence type="ECO:0000256" key="5">
    <source>
        <dbReference type="ARBA" id="ARBA00023136"/>
    </source>
</evidence>
<evidence type="ECO:0000313" key="8">
    <source>
        <dbReference type="Proteomes" id="UP000094569"/>
    </source>
</evidence>
<feature type="chain" id="PRO_5009123385" description="FUN14 domain-containing protein" evidence="6">
    <location>
        <begin position="20"/>
        <end position="169"/>
    </location>
</feature>
<evidence type="ECO:0000256" key="6">
    <source>
        <dbReference type="SAM" id="SignalP"/>
    </source>
</evidence>
<keyword evidence="8" id="KW-1185">Reference proteome</keyword>
<dbReference type="PANTHER" id="PTHR21346">
    <property type="entry name" value="FUN14 DOMAIN CONTAINING"/>
    <property type="match status" value="1"/>
</dbReference>
<protein>
    <recommendedName>
        <fullName evidence="9">FUN14 domain-containing protein</fullName>
    </recommendedName>
</protein>
<accession>A0A1E3B3N8</accession>
<keyword evidence="5" id="KW-0472">Membrane</keyword>
<dbReference type="GO" id="GO:0005741">
    <property type="term" value="C:mitochondrial outer membrane"/>
    <property type="evidence" value="ECO:0007669"/>
    <property type="project" value="TreeGrafter"/>
</dbReference>
<evidence type="ECO:0000256" key="3">
    <source>
        <dbReference type="ARBA" id="ARBA00022692"/>
    </source>
</evidence>